<evidence type="ECO:0000256" key="1">
    <source>
        <dbReference type="SAM" id="MobiDB-lite"/>
    </source>
</evidence>
<organism evidence="4 5">
    <name type="scientific">Kitasatospora kazusensis</name>
    <dbReference type="NCBI Taxonomy" id="407974"/>
    <lineage>
        <taxon>Bacteria</taxon>
        <taxon>Bacillati</taxon>
        <taxon>Actinomycetota</taxon>
        <taxon>Actinomycetes</taxon>
        <taxon>Kitasatosporales</taxon>
        <taxon>Streptomycetaceae</taxon>
        <taxon>Kitasatospora</taxon>
    </lineage>
</organism>
<feature type="region of interest" description="Disordered" evidence="1">
    <location>
        <begin position="393"/>
        <end position="646"/>
    </location>
</feature>
<feature type="compositionally biased region" description="Low complexity" evidence="1">
    <location>
        <begin position="513"/>
        <end position="529"/>
    </location>
</feature>
<feature type="region of interest" description="Disordered" evidence="1">
    <location>
        <begin position="343"/>
        <end position="381"/>
    </location>
</feature>
<accession>A0ABN2YMB8</accession>
<evidence type="ECO:0000259" key="3">
    <source>
        <dbReference type="Pfam" id="PF25547"/>
    </source>
</evidence>
<comment type="caution">
    <text evidence="4">The sequence shown here is derived from an EMBL/GenBank/DDBJ whole genome shotgun (WGS) entry which is preliminary data.</text>
</comment>
<dbReference type="Pfam" id="PF15644">
    <property type="entry name" value="Gln_amidase"/>
    <property type="match status" value="1"/>
</dbReference>
<gene>
    <name evidence="4" type="ORF">GCM10009760_00550</name>
</gene>
<reference evidence="4 5" key="1">
    <citation type="journal article" date="2019" name="Int. J. Syst. Evol. Microbiol.">
        <title>The Global Catalogue of Microorganisms (GCM) 10K type strain sequencing project: providing services to taxonomists for standard genome sequencing and annotation.</title>
        <authorList>
            <consortium name="The Broad Institute Genomics Platform"/>
            <consortium name="The Broad Institute Genome Sequencing Center for Infectious Disease"/>
            <person name="Wu L."/>
            <person name="Ma J."/>
        </authorList>
    </citation>
    <scope>NUCLEOTIDE SEQUENCE [LARGE SCALE GENOMIC DNA]</scope>
    <source>
        <strain evidence="4 5">JCM 14560</strain>
    </source>
</reference>
<sequence length="995" mass="98171">MSRNLPEELVPVLAKLGHPWPQADEDGLRRAAGLWRDFGGAAEELGKRGSDSAQRVTGENSGGSVDAFADHWRAYSGGGRGYLDDAQGAADLVAKAFDGAATATDHCKAEIISVLTEVAEALKTAQAVEDKAKSALGGGVLGSIAKVVTTAVVGGGELIGLEAAKLRVGALLDELGHEMEQALRTALKEPAITALERMAPAGAQGKSARSDLRDLSGSGQLTGALGGAAAGGAAVAGVRMVSAKLGPDGRVLTDASGNPVLVDQNGKTVTGVDGVTIERDQHGRPIIGPDGSVSVVGADGMPVVGLALDASGKPLTDATGQPVLVGADGTVGGSDVMLALGPDGKPVTDAHGRPELMGQDGRPVPQPDPPVRLGPDGKPLPVLTTLNSVDHSLLDPSTLDAGAPGAGPLGSSPSTLDPAGPQGPLGLRPFGGGSGILTAPGSNTPLGAGLGTSSSGSFGGGQSYQPPQPVGGGFHRVPEPVQSSGSFGGGYDSGPVTDPTGPVPLGPVSVRTDSVVVAPPSAPVSADPVGWGGSGGPSGPGDAGDGGGLGRTLDSPVSGVQLGGVQVGGAPAQAAPVGPVPVPGGVPGGGPVAGSGPVGGPVGAPTGGPAGGGAAGPVVPGGPAGPVGAAGQSAPQPGAPGLPGAPGVAGQVGVVGGPGAGIPVQDARPVGTPRTPAAGPAGAVPFRSYADTGPGLQRRPDLPGYGEGQAPAWTAPVQPGQVAAAYLVAQSYRSPGPVPQAERVLVRTGADSRPYGHPGGLGPVDPAHQGELESRLPRRQDHGFLRHPDPYLGDWPEALNGGGHREPGRSNNCLDIALSGLDTYAGRPVCSAPRLPDGPAGERGGRDRAERELGTRFSDLGSGDGALGLLAQVLLQAGPGAQAVLLTLDEYGRSHTWNAVVHGTDVTFLDHQAGRRSGAPLHSADHGLWAIAVDAESRPLDLTDVQPSVPVTVPVEPEPEPEPETAPADQAPAPPRSRLTIHRAPAADSTRSKRR</sequence>
<feature type="compositionally biased region" description="Low complexity" evidence="1">
    <location>
        <begin position="626"/>
        <end position="636"/>
    </location>
</feature>
<feature type="compositionally biased region" description="Gly residues" evidence="1">
    <location>
        <begin position="585"/>
        <end position="615"/>
    </location>
</feature>
<proteinExistence type="predicted"/>
<evidence type="ECO:0000259" key="2">
    <source>
        <dbReference type="Pfam" id="PF15644"/>
    </source>
</evidence>
<dbReference type="Proteomes" id="UP001422759">
    <property type="component" value="Unassembled WGS sequence"/>
</dbReference>
<dbReference type="EMBL" id="BAAANT010000001">
    <property type="protein sequence ID" value="GAA2129366.1"/>
    <property type="molecule type" value="Genomic_DNA"/>
</dbReference>
<feature type="compositionally biased region" description="Low complexity" evidence="1">
    <location>
        <begin position="944"/>
        <end position="955"/>
    </location>
</feature>
<dbReference type="InterPro" id="IPR057746">
    <property type="entry name" value="CpnT-like_N"/>
</dbReference>
<feature type="compositionally biased region" description="Low complexity" evidence="1">
    <location>
        <begin position="568"/>
        <end position="577"/>
    </location>
</feature>
<protein>
    <recommendedName>
        <fullName evidence="6">Papain fold toxin 1 (Glutamine deamidase) of polymorphic toxin system</fullName>
    </recommendedName>
</protein>
<keyword evidence="5" id="KW-1185">Reference proteome</keyword>
<feature type="compositionally biased region" description="Gly residues" evidence="1">
    <location>
        <begin position="530"/>
        <end position="550"/>
    </location>
</feature>
<dbReference type="RefSeq" id="WP_344459395.1">
    <property type="nucleotide sequence ID" value="NZ_BAAANT010000001.1"/>
</dbReference>
<feature type="region of interest" description="Disordered" evidence="1">
    <location>
        <begin position="941"/>
        <end position="995"/>
    </location>
</feature>
<evidence type="ECO:0008006" key="6">
    <source>
        <dbReference type="Google" id="ProtNLM"/>
    </source>
</evidence>
<name>A0ABN2YMB8_9ACTN</name>
<dbReference type="InterPro" id="IPR028908">
    <property type="entry name" value="Tox-PL_dom"/>
</dbReference>
<dbReference type="Pfam" id="PF25547">
    <property type="entry name" value="WXG100_2"/>
    <property type="match status" value="1"/>
</dbReference>
<evidence type="ECO:0000313" key="4">
    <source>
        <dbReference type="EMBL" id="GAA2129366.1"/>
    </source>
</evidence>
<evidence type="ECO:0000313" key="5">
    <source>
        <dbReference type="Proteomes" id="UP001422759"/>
    </source>
</evidence>
<feature type="domain" description="Tox-PL" evidence="2">
    <location>
        <begin position="811"/>
        <end position="914"/>
    </location>
</feature>
<feature type="region of interest" description="Disordered" evidence="1">
    <location>
        <begin position="828"/>
        <end position="849"/>
    </location>
</feature>
<feature type="domain" description="Outer membrane channel protein CpnT-like N-terminal" evidence="3">
    <location>
        <begin position="12"/>
        <end position="130"/>
    </location>
</feature>